<organism evidence="1 2">
    <name type="scientific">Globodera pallida</name>
    <name type="common">Potato cyst nematode worm</name>
    <name type="synonym">Heterodera pallida</name>
    <dbReference type="NCBI Taxonomy" id="36090"/>
    <lineage>
        <taxon>Eukaryota</taxon>
        <taxon>Metazoa</taxon>
        <taxon>Ecdysozoa</taxon>
        <taxon>Nematoda</taxon>
        <taxon>Chromadorea</taxon>
        <taxon>Rhabditida</taxon>
        <taxon>Tylenchina</taxon>
        <taxon>Tylenchomorpha</taxon>
        <taxon>Tylenchoidea</taxon>
        <taxon>Heteroderidae</taxon>
        <taxon>Heteroderinae</taxon>
        <taxon>Globodera</taxon>
    </lineage>
</organism>
<evidence type="ECO:0000313" key="1">
    <source>
        <dbReference type="Proteomes" id="UP000050741"/>
    </source>
</evidence>
<evidence type="ECO:0000313" key="2">
    <source>
        <dbReference type="WBParaSite" id="GPLIN_000854500"/>
    </source>
</evidence>
<reference evidence="1" key="1">
    <citation type="submission" date="2014-05" db="EMBL/GenBank/DDBJ databases">
        <title>The genome and life-stage specific transcriptomes of Globodera pallida elucidate key aspects of plant parasitism by a cyst nematode.</title>
        <authorList>
            <person name="Cotton J.A."/>
            <person name="Lilley C.J."/>
            <person name="Jones L.M."/>
            <person name="Kikuchi T."/>
            <person name="Reid A.J."/>
            <person name="Thorpe P."/>
            <person name="Tsai I.J."/>
            <person name="Beasley H."/>
            <person name="Blok V."/>
            <person name="Cock P.J.A."/>
            <person name="Van den Akker S.E."/>
            <person name="Holroyd N."/>
            <person name="Hunt M."/>
            <person name="Mantelin S."/>
            <person name="Naghra H."/>
            <person name="Pain A."/>
            <person name="Palomares-Rius J.E."/>
            <person name="Zarowiecki M."/>
            <person name="Berriman M."/>
            <person name="Jones J.T."/>
            <person name="Urwin P.E."/>
        </authorList>
    </citation>
    <scope>NUCLEOTIDE SEQUENCE [LARGE SCALE GENOMIC DNA]</scope>
    <source>
        <strain evidence="1">Lindley</strain>
    </source>
</reference>
<reference evidence="2" key="2">
    <citation type="submission" date="2016-06" db="UniProtKB">
        <authorList>
            <consortium name="WormBaseParasite"/>
        </authorList>
    </citation>
    <scope>IDENTIFICATION</scope>
</reference>
<dbReference type="Proteomes" id="UP000050741">
    <property type="component" value="Unassembled WGS sequence"/>
</dbReference>
<proteinExistence type="predicted"/>
<name>A0A183C6P9_GLOPA</name>
<dbReference type="WBParaSite" id="GPLIN_000854500">
    <property type="protein sequence ID" value="GPLIN_000854500"/>
    <property type="gene ID" value="GPLIN_000854500"/>
</dbReference>
<dbReference type="AlphaFoldDB" id="A0A183C6P9"/>
<keyword evidence="1" id="KW-1185">Reference proteome</keyword>
<sequence>MSDTTSTSEHQLQMEEIYICDDVLLGVFAFLDPLELGLKMALISDRLDVLVDVHFKSREWSLDPMIIRRARRKNVAQIVKRSGKRLPIPQGPLPNKVIGFQGIVISYIDQTVVEFLQRIRPLFDSSGTTVDIDTADNQNRSWEIIWQNIWPLVSDNICCFLRLNPPRLDHLRQFSPAILRNCANLRSIYSCWLFPAFPAEDNAGASSHQAVTKWLLTPRGDGLPKMLRCSFYSAGMEGLKEAFVNASESANFIISIWRSSTYVINPFELTNNFTGERLTLRRFNEVTWLLVRCSIGREEDKWTNWEEEAIGWQWRRQSNRIAINFKDGGIGCGMVEANAGPSEPKKPKNDRLDVLVDAHFKSRKWSLDWLDIRRATDGNGAEVFKVRSDEVLPIPQGPIPGKVIGFEHIEISYVDQTVIEFLQRICRLNSSGTNVAIDTPSDDQSRSWGIIRQNIWPLVSDNICGLGLFKAFLDYLRRFSPAIIRNCAKLRLIDSFGVFPEFPAEDSANASSDQALAKWLLTPHRDGLPKILRCGFYSAGMEGLKRAFANASEPVNFIIEFRIYDADFMPFELTNNRTGERLTFRHLNEDNWLLVRCPIGREEDKWTNWEKEAIEWDWDNQWNRIEINFKDGDIGDGMVGANEGPSEPTN</sequence>
<protein>
    <submittedName>
        <fullName evidence="2">F-box domain-containing protein</fullName>
    </submittedName>
</protein>
<accession>A0A183C6P9</accession>